<dbReference type="OrthoDB" id="166585at2759"/>
<dbReference type="Proteomes" id="UP000243217">
    <property type="component" value="Unassembled WGS sequence"/>
</dbReference>
<keyword evidence="2" id="KW-1185">Reference proteome</keyword>
<dbReference type="AlphaFoldDB" id="A0A1W0A1S6"/>
<evidence type="ECO:0000313" key="1">
    <source>
        <dbReference type="EMBL" id="OQS04149.1"/>
    </source>
</evidence>
<protein>
    <submittedName>
        <fullName evidence="1">Uncharacterized protein</fullName>
    </submittedName>
</protein>
<accession>A0A1W0A1S6</accession>
<name>A0A1W0A1S6_9STRA</name>
<dbReference type="InterPro" id="IPR006624">
    <property type="entry name" value="Beta-propeller_rpt_TECPR"/>
</dbReference>
<sequence>METTPIFPTSPAPSSSPSRSIARIALVAAALGSVALVQHKLYAPELSLRQEPMDATPFWLPVASPVEFRQVAASDASVCATTDSNELLCASQDDLTQWKHVAKDTKHVELANGMLFRTNVDNSLSYAMNDNQAAAWTAFHGQHTQLSVHGKNLCGINDRAGAFCMDMADPVAWKSVWPGNNPAGAVKQIVVNKDALYVVTDKDQVFLGSPEESAVNGVPQLDQVNGLFTHLAMNDKALCGVNRQREIFCASSELTTSPNWMHVASVPGDAMAVALSNDRLYALNAKGSLFMHTL</sequence>
<dbReference type="EMBL" id="JNBS01000673">
    <property type="protein sequence ID" value="OQS04149.1"/>
    <property type="molecule type" value="Genomic_DNA"/>
</dbReference>
<reference evidence="1 2" key="1">
    <citation type="journal article" date="2014" name="Genome Biol. Evol.">
        <title>The secreted proteins of Achlya hypogyna and Thraustotheca clavata identify the ancestral oomycete secretome and reveal gene acquisitions by horizontal gene transfer.</title>
        <authorList>
            <person name="Misner I."/>
            <person name="Blouin N."/>
            <person name="Leonard G."/>
            <person name="Richards T.A."/>
            <person name="Lane C.E."/>
        </authorList>
    </citation>
    <scope>NUCLEOTIDE SEQUENCE [LARGE SCALE GENOMIC DNA]</scope>
    <source>
        <strain evidence="1 2">ATCC 34112</strain>
    </source>
</reference>
<dbReference type="Pfam" id="PF19193">
    <property type="entry name" value="Tectonin"/>
    <property type="match status" value="1"/>
</dbReference>
<proteinExistence type="predicted"/>
<comment type="caution">
    <text evidence="1">The sequence shown here is derived from an EMBL/GenBank/DDBJ whole genome shotgun (WGS) entry which is preliminary data.</text>
</comment>
<evidence type="ECO:0000313" key="2">
    <source>
        <dbReference type="Proteomes" id="UP000243217"/>
    </source>
</evidence>
<gene>
    <name evidence="1" type="ORF">THRCLA_03591</name>
</gene>
<organism evidence="1 2">
    <name type="scientific">Thraustotheca clavata</name>
    <dbReference type="NCBI Taxonomy" id="74557"/>
    <lineage>
        <taxon>Eukaryota</taxon>
        <taxon>Sar</taxon>
        <taxon>Stramenopiles</taxon>
        <taxon>Oomycota</taxon>
        <taxon>Saprolegniomycetes</taxon>
        <taxon>Saprolegniales</taxon>
        <taxon>Achlyaceae</taxon>
        <taxon>Thraustotheca</taxon>
    </lineage>
</organism>